<dbReference type="Proteomes" id="UP000653454">
    <property type="component" value="Unassembled WGS sequence"/>
</dbReference>
<organism evidence="11 12">
    <name type="scientific">Plutella xylostella</name>
    <name type="common">Diamondback moth</name>
    <name type="synonym">Plutella maculipennis</name>
    <dbReference type="NCBI Taxonomy" id="51655"/>
    <lineage>
        <taxon>Eukaryota</taxon>
        <taxon>Metazoa</taxon>
        <taxon>Ecdysozoa</taxon>
        <taxon>Arthropoda</taxon>
        <taxon>Hexapoda</taxon>
        <taxon>Insecta</taxon>
        <taxon>Pterygota</taxon>
        <taxon>Neoptera</taxon>
        <taxon>Endopterygota</taxon>
        <taxon>Lepidoptera</taxon>
        <taxon>Glossata</taxon>
        <taxon>Ditrysia</taxon>
        <taxon>Yponomeutoidea</taxon>
        <taxon>Plutellidae</taxon>
        <taxon>Plutella</taxon>
    </lineage>
</organism>
<dbReference type="Pfam" id="PF00057">
    <property type="entry name" value="Ldl_recept_a"/>
    <property type="match status" value="4"/>
</dbReference>
<keyword evidence="7" id="KW-0675">Receptor</keyword>
<gene>
    <name evidence="11" type="ORF">PLXY2_LOCUS6316</name>
</gene>
<feature type="transmembrane region" description="Helical" evidence="10">
    <location>
        <begin position="193"/>
        <end position="211"/>
    </location>
</feature>
<evidence type="ECO:0000256" key="5">
    <source>
        <dbReference type="ARBA" id="ARBA00023136"/>
    </source>
</evidence>
<keyword evidence="8" id="KW-0325">Glycoprotein</keyword>
<evidence type="ECO:0000256" key="4">
    <source>
        <dbReference type="ARBA" id="ARBA00022989"/>
    </source>
</evidence>
<name>A0A8S4EPQ7_PLUXY</name>
<keyword evidence="3" id="KW-0677">Repeat</keyword>
<dbReference type="CDD" id="cd00112">
    <property type="entry name" value="LDLa"/>
    <property type="match status" value="4"/>
</dbReference>
<comment type="caution">
    <text evidence="11">The sequence shown here is derived from an EMBL/GenBank/DDBJ whole genome shotgun (WGS) entry which is preliminary data.</text>
</comment>
<evidence type="ECO:0000313" key="12">
    <source>
        <dbReference type="Proteomes" id="UP000653454"/>
    </source>
</evidence>
<evidence type="ECO:0000256" key="10">
    <source>
        <dbReference type="SAM" id="Phobius"/>
    </source>
</evidence>
<evidence type="ECO:0000256" key="7">
    <source>
        <dbReference type="ARBA" id="ARBA00023170"/>
    </source>
</evidence>
<feature type="disulfide bond" evidence="9">
    <location>
        <begin position="499"/>
        <end position="511"/>
    </location>
</feature>
<evidence type="ECO:0000256" key="6">
    <source>
        <dbReference type="ARBA" id="ARBA00023157"/>
    </source>
</evidence>
<evidence type="ECO:0000256" key="8">
    <source>
        <dbReference type="ARBA" id="ARBA00023180"/>
    </source>
</evidence>
<dbReference type="PANTHER" id="PTHR22722">
    <property type="entry name" value="LOW-DENSITY LIPOPROTEIN RECEPTOR-RELATED PROTEIN 2-RELATED"/>
    <property type="match status" value="1"/>
</dbReference>
<feature type="disulfide bond" evidence="9">
    <location>
        <begin position="403"/>
        <end position="418"/>
    </location>
</feature>
<feature type="disulfide bond" evidence="9">
    <location>
        <begin position="518"/>
        <end position="533"/>
    </location>
</feature>
<accession>A0A8S4EPQ7</accession>
<dbReference type="InterPro" id="IPR051221">
    <property type="entry name" value="LDLR-related"/>
</dbReference>
<feature type="disulfide bond" evidence="9">
    <location>
        <begin position="391"/>
        <end position="409"/>
    </location>
</feature>
<comment type="caution">
    <text evidence="9">Lacks conserved residue(s) required for the propagation of feature annotation.</text>
</comment>
<evidence type="ECO:0000256" key="2">
    <source>
        <dbReference type="ARBA" id="ARBA00022692"/>
    </source>
</evidence>
<protein>
    <submittedName>
        <fullName evidence="11">(diamondback moth) hypothetical protein</fullName>
    </submittedName>
</protein>
<dbReference type="SUPFAM" id="SSF57424">
    <property type="entry name" value="LDL receptor-like module"/>
    <property type="match status" value="4"/>
</dbReference>
<evidence type="ECO:0000313" key="11">
    <source>
        <dbReference type="EMBL" id="CAG9117619.1"/>
    </source>
</evidence>
<dbReference type="GO" id="GO:0043235">
    <property type="term" value="C:receptor complex"/>
    <property type="evidence" value="ECO:0007669"/>
    <property type="project" value="TreeGrafter"/>
</dbReference>
<dbReference type="GO" id="GO:0005886">
    <property type="term" value="C:plasma membrane"/>
    <property type="evidence" value="ECO:0007669"/>
    <property type="project" value="TreeGrafter"/>
</dbReference>
<feature type="disulfide bond" evidence="9">
    <location>
        <begin position="460"/>
        <end position="472"/>
    </location>
</feature>
<reference evidence="11" key="1">
    <citation type="submission" date="2020-11" db="EMBL/GenBank/DDBJ databases">
        <authorList>
            <person name="Whiteford S."/>
        </authorList>
    </citation>
    <scope>NUCLEOTIDE SEQUENCE</scope>
</reference>
<evidence type="ECO:0000256" key="1">
    <source>
        <dbReference type="ARBA" id="ARBA00004167"/>
    </source>
</evidence>
<feature type="disulfide bond" evidence="9">
    <location>
        <begin position="506"/>
        <end position="524"/>
    </location>
</feature>
<dbReference type="Gene3D" id="4.10.400.10">
    <property type="entry name" value="Low-density Lipoprotein Receptor"/>
    <property type="match status" value="4"/>
</dbReference>
<dbReference type="SMART" id="SM00192">
    <property type="entry name" value="LDLa"/>
    <property type="match status" value="4"/>
</dbReference>
<dbReference type="AlphaFoldDB" id="A0A8S4EPQ7"/>
<proteinExistence type="predicted"/>
<dbReference type="InterPro" id="IPR036055">
    <property type="entry name" value="LDL_receptor-like_sf"/>
</dbReference>
<keyword evidence="2 10" id="KW-0812">Transmembrane</keyword>
<dbReference type="InterPro" id="IPR023415">
    <property type="entry name" value="LDLR_class-A_CS"/>
</dbReference>
<sequence length="534" mass="59105">MTLSNTQDSELAITASEILDGSSNWDTLYCSHLWSNSHLRSAIINGNHHDNNKMIKYCYTCRGKIRKYEIRSPKDSFIPNTHSTPNGKTFINNNISLEENTRIVEDACSIVVPCNRSASVHKNDEPIDTENNQCIPSISRQVDSSLRQKYSSYEPRPHNVSHRRLRKSLKGIGCVVSLALTDTPVKKRTQIQACSIIVMIVAIVVITFVLVNCTSPNFKSNVLSSTAVPTQVLKSNESTSAIINLDLQPQQRTETTTSVVDTTTVEPLVLTTRNTSKLSDVLEKIRKNIKTFSKDAKKSYVDVVMDKKPKEINNRDLSLKFCSCQTDEVCMLNENSGTALCKKAIDIDDPTGCGGLCALETEACQLVDRARGVRVCRLLTLITCGEDEWRCRNGLCVDAAARCDGTIQCYDRSDEIHCDCDLTKQFRCGNSISCFPNSKLCDGVIDCWDGFDEVNCTTECPQDQFTCTDGQCIISSRFCDGLADCADGSDEPNGCDGACGTHEMRCLNRRCVPLTDRCNAIDNCGDNSDELQCS</sequence>
<dbReference type="InterPro" id="IPR002172">
    <property type="entry name" value="LDrepeatLR_classA_rpt"/>
</dbReference>
<dbReference type="PRINTS" id="PR00261">
    <property type="entry name" value="LDLRECEPTOR"/>
</dbReference>
<dbReference type="PROSITE" id="PS01209">
    <property type="entry name" value="LDLRA_1"/>
    <property type="match status" value="2"/>
</dbReference>
<comment type="subcellular location">
    <subcellularLocation>
        <location evidence="1">Membrane</location>
        <topology evidence="1">Single-pass membrane protein</topology>
    </subcellularLocation>
</comment>
<evidence type="ECO:0000256" key="9">
    <source>
        <dbReference type="PROSITE-ProRule" id="PRU00124"/>
    </source>
</evidence>
<keyword evidence="5 10" id="KW-0472">Membrane</keyword>
<feature type="disulfide bond" evidence="9">
    <location>
        <begin position="441"/>
        <end position="456"/>
    </location>
</feature>
<keyword evidence="12" id="KW-1185">Reference proteome</keyword>
<feature type="disulfide bond" evidence="9">
    <location>
        <begin position="384"/>
        <end position="396"/>
    </location>
</feature>
<feature type="disulfide bond" evidence="9">
    <location>
        <begin position="467"/>
        <end position="485"/>
    </location>
</feature>
<keyword evidence="4 10" id="KW-1133">Transmembrane helix</keyword>
<dbReference type="EMBL" id="CAJHNJ030000020">
    <property type="protein sequence ID" value="CAG9117619.1"/>
    <property type="molecule type" value="Genomic_DNA"/>
</dbReference>
<dbReference type="PROSITE" id="PS50068">
    <property type="entry name" value="LDLRA_2"/>
    <property type="match status" value="4"/>
</dbReference>
<keyword evidence="6 9" id="KW-1015">Disulfide bond</keyword>
<evidence type="ECO:0000256" key="3">
    <source>
        <dbReference type="ARBA" id="ARBA00022737"/>
    </source>
</evidence>